<dbReference type="EMBL" id="JBBPBN010000072">
    <property type="protein sequence ID" value="KAK8985004.1"/>
    <property type="molecule type" value="Genomic_DNA"/>
</dbReference>
<accession>A0ABR2P992</accession>
<dbReference type="Pfam" id="PF20167">
    <property type="entry name" value="Transposase_32"/>
    <property type="match status" value="1"/>
</dbReference>
<organism evidence="3 4">
    <name type="scientific">Hibiscus sabdariffa</name>
    <name type="common">roselle</name>
    <dbReference type="NCBI Taxonomy" id="183260"/>
    <lineage>
        <taxon>Eukaryota</taxon>
        <taxon>Viridiplantae</taxon>
        <taxon>Streptophyta</taxon>
        <taxon>Embryophyta</taxon>
        <taxon>Tracheophyta</taxon>
        <taxon>Spermatophyta</taxon>
        <taxon>Magnoliopsida</taxon>
        <taxon>eudicotyledons</taxon>
        <taxon>Gunneridae</taxon>
        <taxon>Pentapetalae</taxon>
        <taxon>rosids</taxon>
        <taxon>malvids</taxon>
        <taxon>Malvales</taxon>
        <taxon>Malvaceae</taxon>
        <taxon>Malvoideae</taxon>
        <taxon>Hibiscus</taxon>
    </lineage>
</organism>
<gene>
    <name evidence="3" type="ORF">V6N11_082624</name>
</gene>
<evidence type="ECO:0000256" key="1">
    <source>
        <dbReference type="SAM" id="MobiDB-lite"/>
    </source>
</evidence>
<feature type="compositionally biased region" description="Pro residues" evidence="1">
    <location>
        <begin position="373"/>
        <end position="385"/>
    </location>
</feature>
<dbReference type="Proteomes" id="UP001396334">
    <property type="component" value="Unassembled WGS sequence"/>
</dbReference>
<sequence>MVGEFSTRFDNAAAEERYNQVVIHMNIWEEQGFKFDDGLDYYGLDMIIYKCLHDLNWLRFGRQPARANIKWAREFYAHNASGENTVINFRGKLIPADAAAINEILDLSNNQPSIYELMTALEEIDYNSIKDALCLPNTKWKITGKSPGTVSRRNLLPEAKLWNTIVKRNLMPTSHNQTVDRKRLVLIHSLIFGTKFNVGEVIVRELSEACKNDKGILVFFCLISALYHRHGVAIPTPAQSEHTEAPAPVAATQEESARSEPTTPPAAPQGSLSATSAAQGSYFPPAQHTPPTAPAPANFAATPSAGAGETEEVHYSSNAESDAFDWHTPYETQPPSPPAPAPPANIVESSGAQKCKAPAARVIREDTPLDQPADPPAADDPPAQPSPAKRRRRLHIILSDSKGDDDNNEDGSDDPASSRYLAF</sequence>
<feature type="compositionally biased region" description="Polar residues" evidence="1">
    <location>
        <begin position="270"/>
        <end position="279"/>
    </location>
</feature>
<comment type="caution">
    <text evidence="3">The sequence shown here is derived from an EMBL/GenBank/DDBJ whole genome shotgun (WGS) entry which is preliminary data.</text>
</comment>
<dbReference type="InterPro" id="IPR046796">
    <property type="entry name" value="Transposase_32_dom"/>
</dbReference>
<evidence type="ECO:0000313" key="3">
    <source>
        <dbReference type="EMBL" id="KAK8985004.1"/>
    </source>
</evidence>
<keyword evidence="4" id="KW-1185">Reference proteome</keyword>
<evidence type="ECO:0000313" key="4">
    <source>
        <dbReference type="Proteomes" id="UP001396334"/>
    </source>
</evidence>
<name>A0ABR2P992_9ROSI</name>
<protein>
    <recommendedName>
        <fullName evidence="2">Putative plant transposon protein domain-containing protein</fullName>
    </recommendedName>
</protein>
<feature type="compositionally biased region" description="Low complexity" evidence="1">
    <location>
        <begin position="295"/>
        <end position="307"/>
    </location>
</feature>
<feature type="compositionally biased region" description="Pro residues" evidence="1">
    <location>
        <begin position="332"/>
        <end position="343"/>
    </location>
</feature>
<evidence type="ECO:0000259" key="2">
    <source>
        <dbReference type="Pfam" id="PF20167"/>
    </source>
</evidence>
<feature type="region of interest" description="Disordered" evidence="1">
    <location>
        <begin position="237"/>
        <end position="423"/>
    </location>
</feature>
<reference evidence="3 4" key="1">
    <citation type="journal article" date="2024" name="G3 (Bethesda)">
        <title>Genome assembly of Hibiscus sabdariffa L. provides insights into metabolisms of medicinal natural products.</title>
        <authorList>
            <person name="Kim T."/>
        </authorList>
    </citation>
    <scope>NUCLEOTIDE SEQUENCE [LARGE SCALE GENOMIC DNA]</scope>
    <source>
        <strain evidence="3">TK-2024</strain>
        <tissue evidence="3">Old leaves</tissue>
    </source>
</reference>
<feature type="domain" description="Putative plant transposon protein" evidence="2">
    <location>
        <begin position="55"/>
        <end position="232"/>
    </location>
</feature>
<proteinExistence type="predicted"/>